<feature type="transmembrane region" description="Helical" evidence="14">
    <location>
        <begin position="6"/>
        <end position="25"/>
    </location>
</feature>
<dbReference type="PANTHER" id="PTHR47947">
    <property type="entry name" value="CYTOCHROME P450 82C3-RELATED"/>
    <property type="match status" value="1"/>
</dbReference>
<feature type="binding site" description="axial binding residue" evidence="12">
    <location>
        <position position="462"/>
    </location>
    <ligand>
        <name>heme</name>
        <dbReference type="ChEBI" id="CHEBI:30413"/>
    </ligand>
    <ligandPart>
        <name>Fe</name>
        <dbReference type="ChEBI" id="CHEBI:18248"/>
    </ligandPart>
</feature>
<dbReference type="PRINTS" id="PR00463">
    <property type="entry name" value="EP450I"/>
</dbReference>
<feature type="non-terminal residue" evidence="15">
    <location>
        <position position="520"/>
    </location>
</feature>
<evidence type="ECO:0000256" key="12">
    <source>
        <dbReference type="PIRSR" id="PIRSR602401-1"/>
    </source>
</evidence>
<keyword evidence="10 13" id="KW-0503">Monooxygenase</keyword>
<dbReference type="GO" id="GO:0004497">
    <property type="term" value="F:monooxygenase activity"/>
    <property type="evidence" value="ECO:0007669"/>
    <property type="project" value="UniProtKB-KW"/>
</dbReference>
<dbReference type="PROSITE" id="PS00086">
    <property type="entry name" value="CYTOCHROME_P450"/>
    <property type="match status" value="1"/>
</dbReference>
<dbReference type="PANTHER" id="PTHR47947:SF26">
    <property type="entry name" value="CYTOCHROME P450"/>
    <property type="match status" value="1"/>
</dbReference>
<dbReference type="AlphaFoldDB" id="A0A2P5CE74"/>
<dbReference type="InterPro" id="IPR002401">
    <property type="entry name" value="Cyt_P450_E_grp-I"/>
</dbReference>
<dbReference type="OrthoDB" id="1193218at2759"/>
<protein>
    <submittedName>
        <fullName evidence="15">Cytochrome P450, E-class, group I</fullName>
    </submittedName>
</protein>
<comment type="caution">
    <text evidence="15">The sequence shown here is derived from an EMBL/GenBank/DDBJ whole genome shotgun (WGS) entry which is preliminary data.</text>
</comment>
<dbReference type="GO" id="GO:0020037">
    <property type="term" value="F:heme binding"/>
    <property type="evidence" value="ECO:0007669"/>
    <property type="project" value="InterPro"/>
</dbReference>
<evidence type="ECO:0000256" key="4">
    <source>
        <dbReference type="ARBA" id="ARBA00022617"/>
    </source>
</evidence>
<evidence type="ECO:0000256" key="8">
    <source>
        <dbReference type="ARBA" id="ARBA00023002"/>
    </source>
</evidence>
<dbReference type="EMBL" id="JXTC01000376">
    <property type="protein sequence ID" value="PON59360.1"/>
    <property type="molecule type" value="Genomic_DNA"/>
</dbReference>
<keyword evidence="16" id="KW-1185">Reference proteome</keyword>
<evidence type="ECO:0000256" key="5">
    <source>
        <dbReference type="ARBA" id="ARBA00022692"/>
    </source>
</evidence>
<dbReference type="InterPro" id="IPR050651">
    <property type="entry name" value="Plant_Cytochrome_P450_Monoox"/>
</dbReference>
<evidence type="ECO:0000256" key="3">
    <source>
        <dbReference type="ARBA" id="ARBA00010617"/>
    </source>
</evidence>
<name>A0A2P5CE74_TREOI</name>
<keyword evidence="5 14" id="KW-0812">Transmembrane</keyword>
<reference evidence="16" key="1">
    <citation type="submission" date="2016-06" db="EMBL/GenBank/DDBJ databases">
        <title>Parallel loss of symbiosis genes in relatives of nitrogen-fixing non-legume Parasponia.</title>
        <authorList>
            <person name="Van Velzen R."/>
            <person name="Holmer R."/>
            <person name="Bu F."/>
            <person name="Rutten L."/>
            <person name="Van Zeijl A."/>
            <person name="Liu W."/>
            <person name="Santuari L."/>
            <person name="Cao Q."/>
            <person name="Sharma T."/>
            <person name="Shen D."/>
            <person name="Roswanjaya Y."/>
            <person name="Wardhani T."/>
            <person name="Kalhor M.S."/>
            <person name="Jansen J."/>
            <person name="Van den Hoogen J."/>
            <person name="Gungor B."/>
            <person name="Hartog M."/>
            <person name="Hontelez J."/>
            <person name="Verver J."/>
            <person name="Yang W.-C."/>
            <person name="Schijlen E."/>
            <person name="Repin R."/>
            <person name="Schilthuizen M."/>
            <person name="Schranz E."/>
            <person name="Heidstra R."/>
            <person name="Miyata K."/>
            <person name="Fedorova E."/>
            <person name="Kohlen W."/>
            <person name="Bisseling T."/>
            <person name="Smit S."/>
            <person name="Geurts R."/>
        </authorList>
    </citation>
    <scope>NUCLEOTIDE SEQUENCE [LARGE SCALE GENOMIC DNA]</scope>
    <source>
        <strain evidence="16">cv. RG33-2</strain>
    </source>
</reference>
<sequence length="520" mass="58746">STMELIVLSLLQAVGISFLAFLVVYNKVWIRRGHHSRESHAKRPPEPPQAWPIIGHLHLLWGQIPACRTLGALADKLGPVFAIRLGTKRALIVSGWEVIKECFTTNDKVFLTRPPSSAASYMGYGTAFFGLGPYGPYWRNIRKISTSELLSPRRLDDLAGMRALELQACIKDLYSLCSNANINANVVDMSRWFSCVTMNTIVRMVFGKRNGVIEHRRFVKAIQDFMYLSGVFVPSDYIPYTEWLDFQGYAGSMKRVAKELDQIMSRWLEDHLTNRPRSDGGKEERDFVGSMLSLFKDDASLICGHHRQTVIKATALNLITASVDTTSVTMTWALSLLVNHLESLELAQEELDLHVGRDRWVEESDIKRLVYLQAIIKETLRLYPPGPLSVPRQCIEDCTLAGYYVPKGTILLVNMWKLHRDPRIWAEPNEFKPDRFLTAHAEVDVRGHQFEYIPFSSGRRSCPGTSSAMQTMSLTLARLLQGFNMTSSRNEPVDMTEGLGLTMPKAIALEVMLTPRLPGK</sequence>
<dbReference type="CDD" id="cd20654">
    <property type="entry name" value="CYP82"/>
    <property type="match status" value="1"/>
</dbReference>
<feature type="non-terminal residue" evidence="15">
    <location>
        <position position="1"/>
    </location>
</feature>
<dbReference type="Pfam" id="PF00067">
    <property type="entry name" value="p450"/>
    <property type="match status" value="1"/>
</dbReference>
<dbReference type="InParanoid" id="A0A2P5CE74"/>
<evidence type="ECO:0000313" key="15">
    <source>
        <dbReference type="EMBL" id="PON59360.1"/>
    </source>
</evidence>
<dbReference type="PRINTS" id="PR00385">
    <property type="entry name" value="P450"/>
</dbReference>
<evidence type="ECO:0000256" key="7">
    <source>
        <dbReference type="ARBA" id="ARBA00022989"/>
    </source>
</evidence>
<evidence type="ECO:0000256" key="1">
    <source>
        <dbReference type="ARBA" id="ARBA00001971"/>
    </source>
</evidence>
<dbReference type="InterPro" id="IPR036396">
    <property type="entry name" value="Cyt_P450_sf"/>
</dbReference>
<keyword evidence="11 14" id="KW-0472">Membrane</keyword>
<evidence type="ECO:0000256" key="14">
    <source>
        <dbReference type="SAM" id="Phobius"/>
    </source>
</evidence>
<accession>A0A2P5CE74</accession>
<dbReference type="STRING" id="63057.A0A2P5CE74"/>
<keyword evidence="6 12" id="KW-0479">Metal-binding</keyword>
<comment type="cofactor">
    <cofactor evidence="1 12">
        <name>heme</name>
        <dbReference type="ChEBI" id="CHEBI:30413"/>
    </cofactor>
</comment>
<dbReference type="Gene3D" id="1.10.630.10">
    <property type="entry name" value="Cytochrome P450"/>
    <property type="match status" value="1"/>
</dbReference>
<evidence type="ECO:0000256" key="6">
    <source>
        <dbReference type="ARBA" id="ARBA00022723"/>
    </source>
</evidence>
<comment type="subcellular location">
    <subcellularLocation>
        <location evidence="2">Membrane</location>
    </subcellularLocation>
</comment>
<dbReference type="Proteomes" id="UP000237000">
    <property type="component" value="Unassembled WGS sequence"/>
</dbReference>
<dbReference type="GO" id="GO:0005506">
    <property type="term" value="F:iron ion binding"/>
    <property type="evidence" value="ECO:0007669"/>
    <property type="project" value="InterPro"/>
</dbReference>
<dbReference type="InterPro" id="IPR001128">
    <property type="entry name" value="Cyt_P450"/>
</dbReference>
<evidence type="ECO:0000256" key="11">
    <source>
        <dbReference type="ARBA" id="ARBA00023136"/>
    </source>
</evidence>
<keyword evidence="4 12" id="KW-0349">Heme</keyword>
<dbReference type="GO" id="GO:0016705">
    <property type="term" value="F:oxidoreductase activity, acting on paired donors, with incorporation or reduction of molecular oxygen"/>
    <property type="evidence" value="ECO:0007669"/>
    <property type="project" value="InterPro"/>
</dbReference>
<organism evidence="15 16">
    <name type="scientific">Trema orientale</name>
    <name type="common">Charcoal tree</name>
    <name type="synonym">Celtis orientalis</name>
    <dbReference type="NCBI Taxonomy" id="63057"/>
    <lineage>
        <taxon>Eukaryota</taxon>
        <taxon>Viridiplantae</taxon>
        <taxon>Streptophyta</taxon>
        <taxon>Embryophyta</taxon>
        <taxon>Tracheophyta</taxon>
        <taxon>Spermatophyta</taxon>
        <taxon>Magnoliopsida</taxon>
        <taxon>eudicotyledons</taxon>
        <taxon>Gunneridae</taxon>
        <taxon>Pentapetalae</taxon>
        <taxon>rosids</taxon>
        <taxon>fabids</taxon>
        <taxon>Rosales</taxon>
        <taxon>Cannabaceae</taxon>
        <taxon>Trema</taxon>
    </lineage>
</organism>
<evidence type="ECO:0000256" key="10">
    <source>
        <dbReference type="ARBA" id="ARBA00023033"/>
    </source>
</evidence>
<keyword evidence="9 12" id="KW-0408">Iron</keyword>
<proteinExistence type="inferred from homology"/>
<keyword evidence="8 13" id="KW-0560">Oxidoreductase</keyword>
<dbReference type="SUPFAM" id="SSF48264">
    <property type="entry name" value="Cytochrome P450"/>
    <property type="match status" value="1"/>
</dbReference>
<evidence type="ECO:0000256" key="9">
    <source>
        <dbReference type="ARBA" id="ARBA00023004"/>
    </source>
</evidence>
<evidence type="ECO:0000256" key="2">
    <source>
        <dbReference type="ARBA" id="ARBA00004370"/>
    </source>
</evidence>
<evidence type="ECO:0000313" key="16">
    <source>
        <dbReference type="Proteomes" id="UP000237000"/>
    </source>
</evidence>
<gene>
    <name evidence="15" type="ORF">TorRG33x02_288440</name>
</gene>
<dbReference type="FunFam" id="1.10.630.10:FF:000026">
    <property type="entry name" value="Cytochrome P450 82C4"/>
    <property type="match status" value="1"/>
</dbReference>
<dbReference type="InterPro" id="IPR017972">
    <property type="entry name" value="Cyt_P450_CS"/>
</dbReference>
<keyword evidence="7 14" id="KW-1133">Transmembrane helix</keyword>
<comment type="similarity">
    <text evidence="3 13">Belongs to the cytochrome P450 family.</text>
</comment>
<evidence type="ECO:0000256" key="13">
    <source>
        <dbReference type="RuleBase" id="RU000461"/>
    </source>
</evidence>
<dbReference type="GO" id="GO:0016020">
    <property type="term" value="C:membrane"/>
    <property type="evidence" value="ECO:0007669"/>
    <property type="project" value="UniProtKB-SubCell"/>
</dbReference>